<dbReference type="Pfam" id="PF05699">
    <property type="entry name" value="Dimer_Tnp_hAT"/>
    <property type="match status" value="1"/>
</dbReference>
<feature type="compositionally biased region" description="Polar residues" evidence="7">
    <location>
        <begin position="522"/>
        <end position="541"/>
    </location>
</feature>
<dbReference type="PANTHER" id="PTHR46481">
    <property type="entry name" value="ZINC FINGER BED DOMAIN-CONTAINING PROTEIN 4"/>
    <property type="match status" value="1"/>
</dbReference>
<evidence type="ECO:0000259" key="8">
    <source>
        <dbReference type="Pfam" id="PF05699"/>
    </source>
</evidence>
<dbReference type="GO" id="GO:0046983">
    <property type="term" value="F:protein dimerization activity"/>
    <property type="evidence" value="ECO:0007669"/>
    <property type="project" value="InterPro"/>
</dbReference>
<evidence type="ECO:0008006" key="12">
    <source>
        <dbReference type="Google" id="ProtNLM"/>
    </source>
</evidence>
<dbReference type="AlphaFoldDB" id="A0AAW2BFX7"/>
<dbReference type="Pfam" id="PF14372">
    <property type="entry name" value="hAT-like_RNase-H"/>
    <property type="match status" value="1"/>
</dbReference>
<evidence type="ECO:0000256" key="6">
    <source>
        <dbReference type="ARBA" id="ARBA00023242"/>
    </source>
</evidence>
<dbReference type="InterPro" id="IPR052035">
    <property type="entry name" value="ZnF_BED_domain_contain"/>
</dbReference>
<organism evidence="10 11">
    <name type="scientific">Lithocarpus litseifolius</name>
    <dbReference type="NCBI Taxonomy" id="425828"/>
    <lineage>
        <taxon>Eukaryota</taxon>
        <taxon>Viridiplantae</taxon>
        <taxon>Streptophyta</taxon>
        <taxon>Embryophyta</taxon>
        <taxon>Tracheophyta</taxon>
        <taxon>Spermatophyta</taxon>
        <taxon>Magnoliopsida</taxon>
        <taxon>eudicotyledons</taxon>
        <taxon>Gunneridae</taxon>
        <taxon>Pentapetalae</taxon>
        <taxon>rosids</taxon>
        <taxon>fabids</taxon>
        <taxon>Fagales</taxon>
        <taxon>Fagaceae</taxon>
        <taxon>Lithocarpus</taxon>
    </lineage>
</organism>
<dbReference type="GO" id="GO:0005634">
    <property type="term" value="C:nucleus"/>
    <property type="evidence" value="ECO:0007669"/>
    <property type="project" value="UniProtKB-SubCell"/>
</dbReference>
<keyword evidence="5" id="KW-0238">DNA-binding</keyword>
<feature type="region of interest" description="Disordered" evidence="7">
    <location>
        <begin position="522"/>
        <end position="543"/>
    </location>
</feature>
<evidence type="ECO:0000256" key="7">
    <source>
        <dbReference type="SAM" id="MobiDB-lite"/>
    </source>
</evidence>
<dbReference type="PANTHER" id="PTHR46481:SF10">
    <property type="entry name" value="ZINC FINGER BED DOMAIN-CONTAINING PROTEIN 39"/>
    <property type="match status" value="1"/>
</dbReference>
<keyword evidence="4" id="KW-0862">Zinc</keyword>
<dbReference type="EMBL" id="JAZDWU010000012">
    <property type="protein sequence ID" value="KAK9984443.1"/>
    <property type="molecule type" value="Genomic_DNA"/>
</dbReference>
<evidence type="ECO:0000256" key="5">
    <source>
        <dbReference type="ARBA" id="ARBA00023125"/>
    </source>
</evidence>
<sequence>MDAPTTENLDAVINIDENEESIKNKDVKLEENPFEQKKRKRTSVIWNDFNEIILLDGTKKVQCIHCLKRLAYSNNGATTQYHRHLKGCLSRKLADKKQKLLAVNEVGGESEVAIANFKYDHAKVKEKASHMILVHEYPFNMVEHEVFNVFIKTATPYYQKISRNTARNDCISTFELEKKKLKTMLGSVNRVSLTADFWKSGQKIGYMCLTCHFVDSSWKLQKRIINFCDVPPPHSGVVISDAIFKSLLDWGLENKVCTITLDNANNNDAAVRILKDSIKRKLMLGGKIFHVRCCAHVINLLVQDGLSEIETVIENVRESVKNLIASEARLIKFGEIAKQLQLPSKKLILDCPTRWNATYAMLAAALEFREVFPRYKDRDAGYNWLPSNEDWDRTEHVCNFLSVFEEVTNVISRSEYPIANIFLPEVWKIKEVLNEKSLDENDYISAMACKMKFKFDKYWGECNFVMAIAAVLDPQFKMTLINFSFPKIYQGFEVARNIKRVHDALYQLYNEYVVDYTSSNAGQSASKSIEGSSSVGGNNSKFKTRGRMEFDQFVRNADNIQPTKSDLDVYLEEGVFLCSDDLDSDFDALEWWKANNLKFRILSKMASDILSIPITTVASEFAFSTGRRVIDVYRASLSTKTIQALLCGGDWVRPLYKTKKQSKVSVHHIY</sequence>
<evidence type="ECO:0000259" key="9">
    <source>
        <dbReference type="Pfam" id="PF14372"/>
    </source>
</evidence>
<accession>A0AAW2BFX7</accession>
<dbReference type="InterPro" id="IPR008906">
    <property type="entry name" value="HATC_C_dom"/>
</dbReference>
<dbReference type="SMART" id="SM00614">
    <property type="entry name" value="ZnF_BED"/>
    <property type="match status" value="1"/>
</dbReference>
<evidence type="ECO:0000256" key="4">
    <source>
        <dbReference type="ARBA" id="ARBA00022833"/>
    </source>
</evidence>
<dbReference type="GO" id="GO:0003677">
    <property type="term" value="F:DNA binding"/>
    <property type="evidence" value="ECO:0007669"/>
    <property type="project" value="UniProtKB-KW"/>
</dbReference>
<keyword evidence="3" id="KW-0863">Zinc-finger</keyword>
<feature type="domain" description="HAT C-terminal dimerisation" evidence="8">
    <location>
        <begin position="566"/>
        <end position="651"/>
    </location>
</feature>
<dbReference type="Proteomes" id="UP001459277">
    <property type="component" value="Unassembled WGS sequence"/>
</dbReference>
<keyword evidence="11" id="KW-1185">Reference proteome</keyword>
<protein>
    <recommendedName>
        <fullName evidence="12">BED-type domain-containing protein</fullName>
    </recommendedName>
</protein>
<dbReference type="InterPro" id="IPR012337">
    <property type="entry name" value="RNaseH-like_sf"/>
</dbReference>
<feature type="domain" description="hAT-like transposase RNase-H fold" evidence="9">
    <location>
        <begin position="412"/>
        <end position="512"/>
    </location>
</feature>
<reference evidence="10 11" key="1">
    <citation type="submission" date="2024-01" db="EMBL/GenBank/DDBJ databases">
        <title>A telomere-to-telomere, gap-free genome of sweet tea (Lithocarpus litseifolius).</title>
        <authorList>
            <person name="Zhou J."/>
        </authorList>
    </citation>
    <scope>NUCLEOTIDE SEQUENCE [LARGE SCALE GENOMIC DNA]</scope>
    <source>
        <strain evidence="10">Zhou-2022a</strain>
        <tissue evidence="10">Leaf</tissue>
    </source>
</reference>
<dbReference type="InterPro" id="IPR025525">
    <property type="entry name" value="hAT-like_transposase_RNase-H"/>
</dbReference>
<evidence type="ECO:0000256" key="3">
    <source>
        <dbReference type="ARBA" id="ARBA00022771"/>
    </source>
</evidence>
<gene>
    <name evidence="10" type="ORF">SO802_033968</name>
</gene>
<dbReference type="SUPFAM" id="SSF53098">
    <property type="entry name" value="Ribonuclease H-like"/>
    <property type="match status" value="1"/>
</dbReference>
<dbReference type="GO" id="GO:0008270">
    <property type="term" value="F:zinc ion binding"/>
    <property type="evidence" value="ECO:0007669"/>
    <property type="project" value="UniProtKB-KW"/>
</dbReference>
<evidence type="ECO:0000313" key="10">
    <source>
        <dbReference type="EMBL" id="KAK9984443.1"/>
    </source>
</evidence>
<comment type="caution">
    <text evidence="10">The sequence shown here is derived from an EMBL/GenBank/DDBJ whole genome shotgun (WGS) entry which is preliminary data.</text>
</comment>
<keyword evidence="6" id="KW-0539">Nucleus</keyword>
<comment type="subcellular location">
    <subcellularLocation>
        <location evidence="1">Nucleus</location>
    </subcellularLocation>
</comment>
<evidence type="ECO:0000256" key="1">
    <source>
        <dbReference type="ARBA" id="ARBA00004123"/>
    </source>
</evidence>
<name>A0AAW2BFX7_9ROSI</name>
<evidence type="ECO:0000256" key="2">
    <source>
        <dbReference type="ARBA" id="ARBA00022723"/>
    </source>
</evidence>
<evidence type="ECO:0000313" key="11">
    <source>
        <dbReference type="Proteomes" id="UP001459277"/>
    </source>
</evidence>
<proteinExistence type="predicted"/>
<keyword evidence="2" id="KW-0479">Metal-binding</keyword>